<dbReference type="Gene3D" id="3.50.50.60">
    <property type="entry name" value="FAD/NAD(P)-binding domain"/>
    <property type="match status" value="1"/>
</dbReference>
<dbReference type="PRINTS" id="PR00420">
    <property type="entry name" value="RNGMNOXGNASE"/>
</dbReference>
<evidence type="ECO:0000313" key="2">
    <source>
        <dbReference type="EMBL" id="KEZ78839.1"/>
    </source>
</evidence>
<dbReference type="PANTHER" id="PTHR43747">
    <property type="entry name" value="FAD-BINDING PROTEIN"/>
    <property type="match status" value="1"/>
</dbReference>
<dbReference type="SUPFAM" id="SSF51905">
    <property type="entry name" value="FAD/NAD(P)-binding domain"/>
    <property type="match status" value="1"/>
</dbReference>
<reference evidence="2 3" key="1">
    <citation type="submission" date="2013-03" db="EMBL/GenBank/DDBJ databases">
        <title>Salinisphaera hydrothermalis C41B8 Genome Sequencing.</title>
        <authorList>
            <person name="Li C."/>
            <person name="Lai Q."/>
            <person name="Shao Z."/>
        </authorList>
    </citation>
    <scope>NUCLEOTIDE SEQUENCE [LARGE SCALE GENOMIC DNA]</scope>
    <source>
        <strain evidence="2 3">C41B8</strain>
    </source>
</reference>
<dbReference type="eggNOG" id="COG0644">
    <property type="taxonomic scope" value="Bacteria"/>
</dbReference>
<organism evidence="2 3">
    <name type="scientific">Salinisphaera hydrothermalis (strain C41B8)</name>
    <dbReference type="NCBI Taxonomy" id="1304275"/>
    <lineage>
        <taxon>Bacteria</taxon>
        <taxon>Pseudomonadati</taxon>
        <taxon>Pseudomonadota</taxon>
        <taxon>Gammaproteobacteria</taxon>
        <taxon>Salinisphaerales</taxon>
        <taxon>Salinisphaeraceae</taxon>
        <taxon>Salinisphaera</taxon>
    </lineage>
</organism>
<gene>
    <name evidence="2" type="ORF">C41B8_01877</name>
</gene>
<sequence>MNTEQTDIAVIGAGPAGATIAALLADRGWRVTVLERSHFPRFAVGESLLPRCMDALADAGMLHAVEHAGYQIKRGVTFTENDRDTSFTFDDQFTPGWSWTWQVLRADFDHRLALEAEHRGATLRFGQTVESVDFETPGAPRLSVVGDDDTRTALTARFVCDASGFARVLPRLLGLDRTGSAPPRAALFTHVADHIDAPDYQRDRIVIGIHPSQPEVWYWLIGLAGGRASVGVIGPPEWLHGLDGTPVERLQQAIGEEPRLARLLADAEFDSRVGQTENYAYDIAALHGRDYALLGNAAGFVDPIFSSGVTIALESALRAVGPIDAQLRGSDVDWDTEFEAPIRAGQRVFTSFISAWYRGTLKHVFFNPTPDTTIRTMLSSILAGYVWDTSNPYVAVPERRLETLCRLCAPAA</sequence>
<evidence type="ECO:0000313" key="3">
    <source>
        <dbReference type="Proteomes" id="UP000028302"/>
    </source>
</evidence>
<dbReference type="Pfam" id="PF01494">
    <property type="entry name" value="FAD_binding_3"/>
    <property type="match status" value="1"/>
</dbReference>
<dbReference type="GO" id="GO:0071949">
    <property type="term" value="F:FAD binding"/>
    <property type="evidence" value="ECO:0007669"/>
    <property type="project" value="InterPro"/>
</dbReference>
<keyword evidence="3" id="KW-1185">Reference proteome</keyword>
<protein>
    <submittedName>
        <fullName evidence="2">Tryptophan halogenase</fullName>
    </submittedName>
</protein>
<dbReference type="InterPro" id="IPR002938">
    <property type="entry name" value="FAD-bd"/>
</dbReference>
<dbReference type="PATRIC" id="fig|1304275.5.peg.379"/>
<evidence type="ECO:0000259" key="1">
    <source>
        <dbReference type="Pfam" id="PF01494"/>
    </source>
</evidence>
<dbReference type="EMBL" id="APNK01000002">
    <property type="protein sequence ID" value="KEZ78839.1"/>
    <property type="molecule type" value="Genomic_DNA"/>
</dbReference>
<accession>A0A084IQ55</accession>
<dbReference type="InterPro" id="IPR036188">
    <property type="entry name" value="FAD/NAD-bd_sf"/>
</dbReference>
<dbReference type="InterPro" id="IPR050816">
    <property type="entry name" value="Flavin-dep_Halogenase_NPB"/>
</dbReference>
<dbReference type="AlphaFoldDB" id="A0A084IQ55"/>
<proteinExistence type="predicted"/>
<comment type="caution">
    <text evidence="2">The sequence shown here is derived from an EMBL/GenBank/DDBJ whole genome shotgun (WGS) entry which is preliminary data.</text>
</comment>
<dbReference type="RefSeq" id="WP_037333301.1">
    <property type="nucleotide sequence ID" value="NZ_APNK01000002.1"/>
</dbReference>
<name>A0A084IQ55_SALHC</name>
<dbReference type="STRING" id="1304275.C41B8_01877"/>
<feature type="domain" description="FAD-binding" evidence="1">
    <location>
        <begin position="6"/>
        <end position="207"/>
    </location>
</feature>
<dbReference type="PANTHER" id="PTHR43747:SF1">
    <property type="entry name" value="SLR1998 PROTEIN"/>
    <property type="match status" value="1"/>
</dbReference>
<dbReference type="Proteomes" id="UP000028302">
    <property type="component" value="Unassembled WGS sequence"/>
</dbReference>